<gene>
    <name evidence="2" type="ORF">COV24_01710</name>
</gene>
<dbReference type="EMBL" id="PCXU01000016">
    <property type="protein sequence ID" value="PIR43626.1"/>
    <property type="molecule type" value="Genomic_DNA"/>
</dbReference>
<dbReference type="AlphaFoldDB" id="A0A2H0RB83"/>
<accession>A0A2H0RB83</accession>
<comment type="caution">
    <text evidence="2">The sequence shown here is derived from an EMBL/GenBank/DDBJ whole genome shotgun (WGS) entry which is preliminary data.</text>
</comment>
<proteinExistence type="predicted"/>
<protein>
    <submittedName>
        <fullName evidence="2">Uncharacterized protein</fullName>
    </submittedName>
</protein>
<feature type="transmembrane region" description="Helical" evidence="1">
    <location>
        <begin position="12"/>
        <end position="31"/>
    </location>
</feature>
<evidence type="ECO:0000256" key="1">
    <source>
        <dbReference type="SAM" id="Phobius"/>
    </source>
</evidence>
<reference evidence="2 3" key="1">
    <citation type="submission" date="2017-09" db="EMBL/GenBank/DDBJ databases">
        <title>Depth-based differentiation of microbial function through sediment-hosted aquifers and enrichment of novel symbionts in the deep terrestrial subsurface.</title>
        <authorList>
            <person name="Probst A.J."/>
            <person name="Ladd B."/>
            <person name="Jarett J.K."/>
            <person name="Geller-Mcgrath D.E."/>
            <person name="Sieber C.M."/>
            <person name="Emerson J.B."/>
            <person name="Anantharaman K."/>
            <person name="Thomas B.C."/>
            <person name="Malmstrom R."/>
            <person name="Stieglmeier M."/>
            <person name="Klingl A."/>
            <person name="Woyke T."/>
            <person name="Ryan C.M."/>
            <person name="Banfield J.F."/>
        </authorList>
    </citation>
    <scope>NUCLEOTIDE SEQUENCE [LARGE SCALE GENOMIC DNA]</scope>
    <source>
        <strain evidence="2">CG10_big_fil_rev_8_21_14_0_10_32_10</strain>
    </source>
</reference>
<keyword evidence="1" id="KW-0812">Transmembrane</keyword>
<evidence type="ECO:0000313" key="2">
    <source>
        <dbReference type="EMBL" id="PIR43626.1"/>
    </source>
</evidence>
<name>A0A2H0RB83_UNCKA</name>
<sequence length="98" mass="10950">MYITIILELLTQNAFIFIDFMAFLFTVLLLLRIGSGLLSIPVFFFALSFLIPPLTFVIFGESVIWVLPVIQTLIGLIGIALLMKILGVFELISSTPKK</sequence>
<feature type="transmembrane region" description="Helical" evidence="1">
    <location>
        <begin position="65"/>
        <end position="89"/>
    </location>
</feature>
<evidence type="ECO:0000313" key="3">
    <source>
        <dbReference type="Proteomes" id="UP000230214"/>
    </source>
</evidence>
<keyword evidence="1" id="KW-1133">Transmembrane helix</keyword>
<organism evidence="2 3">
    <name type="scientific">candidate division WWE3 bacterium CG10_big_fil_rev_8_21_14_0_10_32_10</name>
    <dbReference type="NCBI Taxonomy" id="1975090"/>
    <lineage>
        <taxon>Bacteria</taxon>
        <taxon>Katanobacteria</taxon>
    </lineage>
</organism>
<dbReference type="Proteomes" id="UP000230214">
    <property type="component" value="Unassembled WGS sequence"/>
</dbReference>
<feature type="transmembrane region" description="Helical" evidence="1">
    <location>
        <begin position="38"/>
        <end position="59"/>
    </location>
</feature>
<keyword evidence="1" id="KW-0472">Membrane</keyword>